<accession>A0A811UEQ4</accession>
<feature type="compositionally biased region" description="Polar residues" evidence="4">
    <location>
        <begin position="54"/>
        <end position="65"/>
    </location>
</feature>
<evidence type="ECO:0000256" key="2">
    <source>
        <dbReference type="ARBA" id="ARBA00022448"/>
    </source>
</evidence>
<feature type="region of interest" description="Disordered" evidence="4">
    <location>
        <begin position="51"/>
        <end position="70"/>
    </location>
</feature>
<dbReference type="AlphaFoldDB" id="A0A811UEQ4"/>
<proteinExistence type="inferred from homology"/>
<keyword evidence="3" id="KW-0653">Protein transport</keyword>
<dbReference type="OrthoDB" id="29145at2759"/>
<reference evidence="5" key="1">
    <citation type="submission" date="2020-11" db="EMBL/GenBank/DDBJ databases">
        <authorList>
            <person name="Whitehead M."/>
        </authorList>
    </citation>
    <scope>NUCLEOTIDE SEQUENCE</scope>
    <source>
        <strain evidence="5">EGII</strain>
    </source>
</reference>
<dbReference type="Pfam" id="PF16186">
    <property type="entry name" value="Arm_3"/>
    <property type="match status" value="1"/>
</dbReference>
<evidence type="ECO:0000256" key="3">
    <source>
        <dbReference type="ARBA" id="ARBA00022927"/>
    </source>
</evidence>
<organism evidence="5 6">
    <name type="scientific">Ceratitis capitata</name>
    <name type="common">Mediterranean fruit fly</name>
    <name type="synonym">Tephritis capitata</name>
    <dbReference type="NCBI Taxonomy" id="7213"/>
    <lineage>
        <taxon>Eukaryota</taxon>
        <taxon>Metazoa</taxon>
        <taxon>Ecdysozoa</taxon>
        <taxon>Arthropoda</taxon>
        <taxon>Hexapoda</taxon>
        <taxon>Insecta</taxon>
        <taxon>Pterygota</taxon>
        <taxon>Neoptera</taxon>
        <taxon>Endopterygota</taxon>
        <taxon>Diptera</taxon>
        <taxon>Brachycera</taxon>
        <taxon>Muscomorpha</taxon>
        <taxon>Tephritoidea</taxon>
        <taxon>Tephritidae</taxon>
        <taxon>Ceratitis</taxon>
        <taxon>Ceratitis</taxon>
    </lineage>
</organism>
<keyword evidence="6" id="KW-1185">Reference proteome</keyword>
<dbReference type="GO" id="GO:0015031">
    <property type="term" value="P:protein transport"/>
    <property type="evidence" value="ECO:0007669"/>
    <property type="project" value="UniProtKB-KW"/>
</dbReference>
<dbReference type="Gene3D" id="1.25.10.10">
    <property type="entry name" value="Leucine-rich Repeat Variant"/>
    <property type="match status" value="1"/>
</dbReference>
<dbReference type="PANTHER" id="PTHR23316">
    <property type="entry name" value="IMPORTIN ALPHA"/>
    <property type="match status" value="1"/>
</dbReference>
<name>A0A811UEQ4_CERCA</name>
<dbReference type="InterPro" id="IPR016024">
    <property type="entry name" value="ARM-type_fold"/>
</dbReference>
<keyword evidence="2" id="KW-0813">Transport</keyword>
<dbReference type="InterPro" id="IPR011989">
    <property type="entry name" value="ARM-like"/>
</dbReference>
<protein>
    <submittedName>
        <fullName evidence="5">(Mediterranean fruit fly) hypothetical protein</fullName>
    </submittedName>
</protein>
<dbReference type="InterPro" id="IPR032413">
    <property type="entry name" value="Arm_3"/>
</dbReference>
<comment type="similarity">
    <text evidence="1">Belongs to the importin alpha family.</text>
</comment>
<gene>
    <name evidence="5" type="ORF">CCAP1982_LOCUS4429</name>
</gene>
<evidence type="ECO:0000256" key="4">
    <source>
        <dbReference type="SAM" id="MobiDB-lite"/>
    </source>
</evidence>
<dbReference type="EMBL" id="CAJHJT010000001">
    <property type="protein sequence ID" value="CAD6995723.1"/>
    <property type="molecule type" value="Genomic_DNA"/>
</dbReference>
<evidence type="ECO:0000313" key="5">
    <source>
        <dbReference type="EMBL" id="CAD6995723.1"/>
    </source>
</evidence>
<dbReference type="SUPFAM" id="SSF48371">
    <property type="entry name" value="ARM repeat"/>
    <property type="match status" value="1"/>
</dbReference>
<comment type="caution">
    <text evidence="5">The sequence shown here is derived from an EMBL/GenBank/DDBJ whole genome shotgun (WGS) entry which is preliminary data.</text>
</comment>
<sequence>MAESHVQEVANLIEECDGLEKIEKLQNHENVEIYKLAYEIIEQYFSDEPEQASIAPTNDGSQFQFDPNADSKLPMNSFNFLN</sequence>
<evidence type="ECO:0000313" key="6">
    <source>
        <dbReference type="Proteomes" id="UP000606786"/>
    </source>
</evidence>
<dbReference type="Proteomes" id="UP000606786">
    <property type="component" value="Unassembled WGS sequence"/>
</dbReference>
<evidence type="ECO:0000256" key="1">
    <source>
        <dbReference type="ARBA" id="ARBA00010394"/>
    </source>
</evidence>